<dbReference type="GO" id="GO:0005509">
    <property type="term" value="F:calcium ion binding"/>
    <property type="evidence" value="ECO:0007669"/>
    <property type="project" value="UniProtKB-UniRule"/>
</dbReference>
<reference evidence="11 12" key="1">
    <citation type="submission" date="2013-05" db="EMBL/GenBank/DDBJ databases">
        <title>Draft genome of the parasitic nematode Anyclostoma ceylanicum.</title>
        <authorList>
            <person name="Mitreva M."/>
        </authorList>
    </citation>
    <scope>NUCLEOTIDE SEQUENCE [LARGE SCALE GENOMIC DNA]</scope>
</reference>
<accession>A0A0D6LRQ8</accession>
<organism evidence="11 12">
    <name type="scientific">Ancylostoma ceylanicum</name>
    <dbReference type="NCBI Taxonomy" id="53326"/>
    <lineage>
        <taxon>Eukaryota</taxon>
        <taxon>Metazoa</taxon>
        <taxon>Ecdysozoa</taxon>
        <taxon>Nematoda</taxon>
        <taxon>Chromadorea</taxon>
        <taxon>Rhabditida</taxon>
        <taxon>Rhabditina</taxon>
        <taxon>Rhabditomorpha</taxon>
        <taxon>Strongyloidea</taxon>
        <taxon>Ancylostomatidae</taxon>
        <taxon>Ancylostomatinae</taxon>
        <taxon>Ancylostoma</taxon>
    </lineage>
</organism>
<keyword evidence="8" id="KW-0325">Glycoprotein</keyword>
<keyword evidence="12" id="KW-1185">Reference proteome</keyword>
<evidence type="ECO:0000256" key="5">
    <source>
        <dbReference type="ARBA" id="ARBA00022889"/>
    </source>
</evidence>
<dbReference type="GO" id="GO:0005886">
    <property type="term" value="C:plasma membrane"/>
    <property type="evidence" value="ECO:0007669"/>
    <property type="project" value="UniProtKB-SubCell"/>
</dbReference>
<dbReference type="EMBL" id="KE125028">
    <property type="protein sequence ID" value="EPB72726.1"/>
    <property type="molecule type" value="Genomic_DNA"/>
</dbReference>
<evidence type="ECO:0000256" key="2">
    <source>
        <dbReference type="ARBA" id="ARBA00022692"/>
    </source>
</evidence>
<keyword evidence="7" id="KW-0472">Membrane</keyword>
<dbReference type="PROSITE" id="PS50268">
    <property type="entry name" value="CADHERIN_2"/>
    <property type="match status" value="2"/>
</dbReference>
<feature type="domain" description="Cadherin" evidence="10">
    <location>
        <begin position="109"/>
        <end position="215"/>
    </location>
</feature>
<dbReference type="FunFam" id="2.60.40.60:FF:000116">
    <property type="entry name" value="Dachsous cadherin-related 2"/>
    <property type="match status" value="1"/>
</dbReference>
<dbReference type="SUPFAM" id="SSF49313">
    <property type="entry name" value="Cadherin-like"/>
    <property type="match status" value="2"/>
</dbReference>
<evidence type="ECO:0000313" key="11">
    <source>
        <dbReference type="EMBL" id="EPB72726.1"/>
    </source>
</evidence>
<evidence type="ECO:0000256" key="4">
    <source>
        <dbReference type="ARBA" id="ARBA00022837"/>
    </source>
</evidence>
<evidence type="ECO:0000256" key="6">
    <source>
        <dbReference type="ARBA" id="ARBA00022989"/>
    </source>
</evidence>
<comment type="subcellular location">
    <subcellularLocation>
        <location evidence="1">Membrane</location>
    </subcellularLocation>
</comment>
<proteinExistence type="predicted"/>
<keyword evidence="4 9" id="KW-0106">Calcium</keyword>
<dbReference type="InterPro" id="IPR015919">
    <property type="entry name" value="Cadherin-like_sf"/>
</dbReference>
<dbReference type="AlphaFoldDB" id="A0A0D6LRQ8"/>
<keyword evidence="2" id="KW-0812">Transmembrane</keyword>
<dbReference type="Proteomes" id="UP000054495">
    <property type="component" value="Unassembled WGS sequence"/>
</dbReference>
<evidence type="ECO:0000256" key="1">
    <source>
        <dbReference type="ARBA" id="ARBA00004370"/>
    </source>
</evidence>
<dbReference type="PANTHER" id="PTHR24026:SF126">
    <property type="entry name" value="PROTOCADHERIN FAT 4"/>
    <property type="match status" value="1"/>
</dbReference>
<keyword evidence="3" id="KW-0677">Repeat</keyword>
<gene>
    <name evidence="11" type="ORF">ANCCEY_08177</name>
</gene>
<keyword evidence="5" id="KW-0130">Cell adhesion</keyword>
<evidence type="ECO:0000256" key="7">
    <source>
        <dbReference type="ARBA" id="ARBA00023136"/>
    </source>
</evidence>
<evidence type="ECO:0000256" key="8">
    <source>
        <dbReference type="ARBA" id="ARBA00023180"/>
    </source>
</evidence>
<dbReference type="InterPro" id="IPR002126">
    <property type="entry name" value="Cadherin-like_dom"/>
</dbReference>
<evidence type="ECO:0000256" key="9">
    <source>
        <dbReference type="PROSITE-ProRule" id="PRU00043"/>
    </source>
</evidence>
<feature type="domain" description="Cadherin" evidence="10">
    <location>
        <begin position="216"/>
        <end position="315"/>
    </location>
</feature>
<dbReference type="Pfam" id="PF00028">
    <property type="entry name" value="Cadherin"/>
    <property type="match status" value="2"/>
</dbReference>
<name>A0A0D6LRQ8_9BILA</name>
<evidence type="ECO:0000256" key="3">
    <source>
        <dbReference type="ARBA" id="ARBA00022737"/>
    </source>
</evidence>
<dbReference type="SMART" id="SM00112">
    <property type="entry name" value="CA"/>
    <property type="match status" value="2"/>
</dbReference>
<dbReference type="CDD" id="cd11304">
    <property type="entry name" value="Cadherin_repeat"/>
    <property type="match status" value="2"/>
</dbReference>
<sequence length="331" mass="37125">MDSHWIDTFDKSLLPHLLSDLLILWRRTGNGTSPTEYPRKRFFGKNWRMLANLCHALLPEENSGRLGVKTKRYIPLHYTVNQQIDGAQTVVTIRLDTRRNRNDAVPRFERSRYVFRIAENRPPSVVGVVRAYHVSLSSNDVSLQYELINDFSSSSVPFRVHPLSGEVTSETTLDHEVNKNYEFKIRACLSVNPTNCGYTVVVVIVDDLNDNAPRFPASELRISLPSDLPTGSEVITLKATDADSGLNGDVNYAINPPSAVFGIDYHTGVVQTIAPLTESLYELDVEAFDHGDPKQTDVTRLIISVHGTNPSAPVFDQVRATLDFDIERDTN</sequence>
<dbReference type="PRINTS" id="PR00205">
    <property type="entry name" value="CADHERIN"/>
</dbReference>
<dbReference type="Gene3D" id="2.60.40.60">
    <property type="entry name" value="Cadherins"/>
    <property type="match status" value="2"/>
</dbReference>
<dbReference type="PROSITE" id="PS00232">
    <property type="entry name" value="CADHERIN_1"/>
    <property type="match status" value="1"/>
</dbReference>
<protein>
    <submittedName>
        <fullName evidence="11">Cadherin domain protein</fullName>
    </submittedName>
</protein>
<dbReference type="GO" id="GO:0007156">
    <property type="term" value="P:homophilic cell adhesion via plasma membrane adhesion molecules"/>
    <property type="evidence" value="ECO:0007669"/>
    <property type="project" value="InterPro"/>
</dbReference>
<dbReference type="InterPro" id="IPR020894">
    <property type="entry name" value="Cadherin_CS"/>
</dbReference>
<evidence type="ECO:0000259" key="10">
    <source>
        <dbReference type="PROSITE" id="PS50268"/>
    </source>
</evidence>
<dbReference type="PANTHER" id="PTHR24026">
    <property type="entry name" value="FAT ATYPICAL CADHERIN-RELATED"/>
    <property type="match status" value="1"/>
</dbReference>
<evidence type="ECO:0000313" key="12">
    <source>
        <dbReference type="Proteomes" id="UP000054495"/>
    </source>
</evidence>
<keyword evidence="6" id="KW-1133">Transmembrane helix</keyword>